<dbReference type="AlphaFoldDB" id="A0A3D9ZVD2"/>
<feature type="transmembrane region" description="Helical" evidence="1">
    <location>
        <begin position="190"/>
        <end position="208"/>
    </location>
</feature>
<dbReference type="Proteomes" id="UP000256913">
    <property type="component" value="Unassembled WGS sequence"/>
</dbReference>
<keyword evidence="1" id="KW-0472">Membrane</keyword>
<keyword evidence="1" id="KW-1133">Transmembrane helix</keyword>
<name>A0A3D9ZVD2_9ACTN</name>
<keyword evidence="3" id="KW-1185">Reference proteome</keyword>
<feature type="transmembrane region" description="Helical" evidence="1">
    <location>
        <begin position="141"/>
        <end position="161"/>
    </location>
</feature>
<protein>
    <recommendedName>
        <fullName evidence="4">DUF4386 family protein</fullName>
    </recommendedName>
</protein>
<gene>
    <name evidence="2" type="ORF">DFJ67_7243</name>
</gene>
<evidence type="ECO:0008006" key="4">
    <source>
        <dbReference type="Google" id="ProtNLM"/>
    </source>
</evidence>
<feature type="transmembrane region" description="Helical" evidence="1">
    <location>
        <begin position="166"/>
        <end position="184"/>
    </location>
</feature>
<comment type="caution">
    <text evidence="2">The sequence shown here is derived from an EMBL/GenBank/DDBJ whole genome shotgun (WGS) entry which is preliminary data.</text>
</comment>
<feature type="transmembrane region" description="Helical" evidence="1">
    <location>
        <begin position="62"/>
        <end position="85"/>
    </location>
</feature>
<organism evidence="2 3">
    <name type="scientific">Asanoa ferruginea</name>
    <dbReference type="NCBI Taxonomy" id="53367"/>
    <lineage>
        <taxon>Bacteria</taxon>
        <taxon>Bacillati</taxon>
        <taxon>Actinomycetota</taxon>
        <taxon>Actinomycetes</taxon>
        <taxon>Micromonosporales</taxon>
        <taxon>Micromonosporaceae</taxon>
        <taxon>Asanoa</taxon>
    </lineage>
</organism>
<feature type="transmembrane region" description="Helical" evidence="1">
    <location>
        <begin position="97"/>
        <end position="121"/>
    </location>
</feature>
<reference evidence="2 3" key="1">
    <citation type="submission" date="2018-08" db="EMBL/GenBank/DDBJ databases">
        <title>Sequencing the genomes of 1000 actinobacteria strains.</title>
        <authorList>
            <person name="Klenk H.-P."/>
        </authorList>
    </citation>
    <scope>NUCLEOTIDE SEQUENCE [LARGE SCALE GENOMIC DNA]</scope>
    <source>
        <strain evidence="2 3">DSM 44099</strain>
    </source>
</reference>
<dbReference type="EMBL" id="QUMQ01000001">
    <property type="protein sequence ID" value="REG01166.1"/>
    <property type="molecule type" value="Genomic_DNA"/>
</dbReference>
<evidence type="ECO:0000256" key="1">
    <source>
        <dbReference type="SAM" id="Phobius"/>
    </source>
</evidence>
<accession>A0A3D9ZVD2</accession>
<sequence>MTRQLEVTPPTAALDLRRPAWLLVLSPLPFVAWLAALVPAMSSTGVTNAADLTTDQMASIRGGWATAWALYALAVLFGAAAMAMLNSRLRDTAARRLVAASQVAVALSAITIVGHLALIELAAGFTGPRLGDSDLYAASQVLSYTTIWSATVAVILTGLALRGSMVLRRTGFVVAIVAAALLLLDVATRGLPPFLVAVFWLVVGIGLLRRRVPSAA</sequence>
<dbReference type="OrthoDB" id="3376251at2"/>
<proteinExistence type="predicted"/>
<keyword evidence="1" id="KW-0812">Transmembrane</keyword>
<evidence type="ECO:0000313" key="3">
    <source>
        <dbReference type="Proteomes" id="UP000256913"/>
    </source>
</evidence>
<feature type="transmembrane region" description="Helical" evidence="1">
    <location>
        <begin position="20"/>
        <end position="42"/>
    </location>
</feature>
<dbReference type="RefSeq" id="WP_116073229.1">
    <property type="nucleotide sequence ID" value="NZ_BONB01000008.1"/>
</dbReference>
<evidence type="ECO:0000313" key="2">
    <source>
        <dbReference type="EMBL" id="REG01166.1"/>
    </source>
</evidence>